<comment type="cofactor">
    <cofactor evidence="5">
        <name>Mn(2+)</name>
        <dbReference type="ChEBI" id="CHEBI:29035"/>
    </cofactor>
    <text evidence="5">The Mn(2+) ion enhances activity.</text>
</comment>
<feature type="binding site" evidence="5">
    <location>
        <position position="354"/>
    </location>
    <ligand>
        <name>Mn(2+)</name>
        <dbReference type="ChEBI" id="CHEBI:29035"/>
        <label>2</label>
    </ligand>
</feature>
<dbReference type="GO" id="GO:0046872">
    <property type="term" value="F:metal ion binding"/>
    <property type="evidence" value="ECO:0007669"/>
    <property type="project" value="UniProtKB-KW"/>
</dbReference>
<evidence type="ECO:0000256" key="5">
    <source>
        <dbReference type="PIRSR" id="PIRSR005962-1"/>
    </source>
</evidence>
<evidence type="ECO:0000256" key="1">
    <source>
        <dbReference type="ARBA" id="ARBA00022605"/>
    </source>
</evidence>
<dbReference type="InterPro" id="IPR011650">
    <property type="entry name" value="Peptidase_M20_dimer"/>
</dbReference>
<feature type="binding site" evidence="5">
    <location>
        <position position="133"/>
    </location>
    <ligand>
        <name>Mn(2+)</name>
        <dbReference type="ChEBI" id="CHEBI:29035"/>
        <label>2</label>
    </ligand>
</feature>
<keyword evidence="5" id="KW-0479">Metal-binding</keyword>
<evidence type="ECO:0000313" key="8">
    <source>
        <dbReference type="EMBL" id="SEI77293.1"/>
    </source>
</evidence>
<name>A0A143YKJ1_9LACT</name>
<dbReference type="Proteomes" id="UP000199280">
    <property type="component" value="Unassembled WGS sequence"/>
</dbReference>
<proteinExistence type="predicted"/>
<dbReference type="Pfam" id="PF01546">
    <property type="entry name" value="Peptidase_M20"/>
    <property type="match status" value="1"/>
</dbReference>
<dbReference type="EMBL" id="FNYT01000003">
    <property type="protein sequence ID" value="SEI77293.1"/>
    <property type="molecule type" value="Genomic_DNA"/>
</dbReference>
<dbReference type="InterPro" id="IPR036264">
    <property type="entry name" value="Bact_exopeptidase_dim_dom"/>
</dbReference>
<keyword evidence="10" id="KW-1185">Reference proteome</keyword>
<dbReference type="Proteomes" id="UP000076878">
    <property type="component" value="Unassembled WGS sequence"/>
</dbReference>
<gene>
    <name evidence="8" type="ORF">SAMN05216375_103148</name>
    <name evidence="7" type="ORF">TR210_1017</name>
</gene>
<dbReference type="EMBL" id="FJNB01000005">
    <property type="protein sequence ID" value="CZQ92001.1"/>
    <property type="molecule type" value="Genomic_DNA"/>
</dbReference>
<dbReference type="PANTHER" id="PTHR11014:SF63">
    <property type="entry name" value="METALLOPEPTIDASE, PUTATIVE (AFU_ORTHOLOGUE AFUA_6G09600)-RELATED"/>
    <property type="match status" value="1"/>
</dbReference>
<dbReference type="InterPro" id="IPR017439">
    <property type="entry name" value="Amidohydrolase"/>
</dbReference>
<feature type="domain" description="Peptidase M20 dimerisation" evidence="6">
    <location>
        <begin position="182"/>
        <end position="274"/>
    </location>
</feature>
<dbReference type="STRING" id="640938.TR210_1017"/>
<dbReference type="Gene3D" id="3.30.70.360">
    <property type="match status" value="1"/>
</dbReference>
<feature type="binding site" evidence="5">
    <location>
        <position position="100"/>
    </location>
    <ligand>
        <name>Mn(2+)</name>
        <dbReference type="ChEBI" id="CHEBI:29035"/>
        <label>2</label>
    </ligand>
</feature>
<evidence type="ECO:0000256" key="4">
    <source>
        <dbReference type="ARBA" id="ARBA00023154"/>
    </source>
</evidence>
<dbReference type="NCBIfam" id="TIGR01891">
    <property type="entry name" value="amidohydrolases"/>
    <property type="match status" value="1"/>
</dbReference>
<dbReference type="GO" id="GO:0019877">
    <property type="term" value="P:diaminopimelate biosynthetic process"/>
    <property type="evidence" value="ECO:0007669"/>
    <property type="project" value="UniProtKB-KW"/>
</dbReference>
<evidence type="ECO:0000313" key="10">
    <source>
        <dbReference type="Proteomes" id="UP000199280"/>
    </source>
</evidence>
<evidence type="ECO:0000313" key="7">
    <source>
        <dbReference type="EMBL" id="CZQ92001.1"/>
    </source>
</evidence>
<dbReference type="FunFam" id="3.30.70.360:FF:000001">
    <property type="entry name" value="N-acetyldiaminopimelate deacetylase"/>
    <property type="match status" value="1"/>
</dbReference>
<dbReference type="AlphaFoldDB" id="A0A143YKJ1"/>
<reference evidence="8 10" key="2">
    <citation type="submission" date="2016-10" db="EMBL/GenBank/DDBJ databases">
        <authorList>
            <person name="Varghese N."/>
            <person name="Submissions S."/>
        </authorList>
    </citation>
    <scope>NUCLEOTIDE SEQUENCE [LARGE SCALE GENOMIC DNA]</scope>
    <source>
        <strain evidence="8 10">DSM 22150</strain>
    </source>
</reference>
<feature type="binding site" evidence="5">
    <location>
        <position position="98"/>
    </location>
    <ligand>
        <name>Mn(2+)</name>
        <dbReference type="ChEBI" id="CHEBI:29035"/>
        <label>2</label>
    </ligand>
</feature>
<dbReference type="Gene3D" id="3.40.630.10">
    <property type="entry name" value="Zn peptidases"/>
    <property type="match status" value="1"/>
</dbReference>
<evidence type="ECO:0000259" key="6">
    <source>
        <dbReference type="Pfam" id="PF07687"/>
    </source>
</evidence>
<evidence type="ECO:0000313" key="9">
    <source>
        <dbReference type="Proteomes" id="UP000076878"/>
    </source>
</evidence>
<dbReference type="GO" id="GO:0050118">
    <property type="term" value="F:N-acetyldiaminopimelate deacetylase activity"/>
    <property type="evidence" value="ECO:0007669"/>
    <property type="project" value="UniProtKB-ARBA"/>
</dbReference>
<feature type="binding site" evidence="5">
    <location>
        <position position="159"/>
    </location>
    <ligand>
        <name>Mn(2+)</name>
        <dbReference type="ChEBI" id="CHEBI:29035"/>
        <label>2</label>
    </ligand>
</feature>
<dbReference type="CDD" id="cd03886">
    <property type="entry name" value="M20_Acy1"/>
    <property type="match status" value="1"/>
</dbReference>
<reference evidence="7 9" key="1">
    <citation type="submission" date="2016-02" db="EMBL/GenBank/DDBJ databases">
        <authorList>
            <person name="Wen L."/>
            <person name="He K."/>
            <person name="Yang H."/>
        </authorList>
    </citation>
    <scope>NUCLEOTIDE SEQUENCE [LARGE SCALE GENOMIC DNA]</scope>
    <source>
        <strain evidence="7">Trichococcus_R210</strain>
    </source>
</reference>
<dbReference type="InterPro" id="IPR002933">
    <property type="entry name" value="Peptidase_M20"/>
</dbReference>
<accession>A0A143YKJ1</accession>
<dbReference type="PANTHER" id="PTHR11014">
    <property type="entry name" value="PEPTIDASE M20 FAMILY MEMBER"/>
    <property type="match status" value="1"/>
</dbReference>
<keyword evidence="1" id="KW-0028">Amino-acid biosynthesis</keyword>
<dbReference type="SUPFAM" id="SSF53187">
    <property type="entry name" value="Zn-dependent exopeptidases"/>
    <property type="match status" value="1"/>
</dbReference>
<evidence type="ECO:0000256" key="2">
    <source>
        <dbReference type="ARBA" id="ARBA00022801"/>
    </source>
</evidence>
<dbReference type="Pfam" id="PF07687">
    <property type="entry name" value="M20_dimer"/>
    <property type="match status" value="1"/>
</dbReference>
<keyword evidence="2 8" id="KW-0378">Hydrolase</keyword>
<dbReference type="SUPFAM" id="SSF55031">
    <property type="entry name" value="Bacterial exopeptidase dimerisation domain"/>
    <property type="match status" value="1"/>
</dbReference>
<dbReference type="PIRSF" id="PIRSF005962">
    <property type="entry name" value="Pept_M20D_amidohydro"/>
    <property type="match status" value="1"/>
</dbReference>
<dbReference type="GO" id="GO:0009085">
    <property type="term" value="P:lysine biosynthetic process"/>
    <property type="evidence" value="ECO:0007669"/>
    <property type="project" value="UniProtKB-KW"/>
</dbReference>
<organism evidence="7 9">
    <name type="scientific">Trichococcus ilyis</name>
    <dbReference type="NCBI Taxonomy" id="640938"/>
    <lineage>
        <taxon>Bacteria</taxon>
        <taxon>Bacillati</taxon>
        <taxon>Bacillota</taxon>
        <taxon>Bacilli</taxon>
        <taxon>Lactobacillales</taxon>
        <taxon>Carnobacteriaceae</taxon>
        <taxon>Trichococcus</taxon>
    </lineage>
</organism>
<keyword evidence="3" id="KW-0220">Diaminopimelate biosynthesis</keyword>
<keyword evidence="4" id="KW-0457">Lysine biosynthesis</keyword>
<sequence>MNSMQIAELYETVKTMRRELHQIPEIGFDLPLTSEYVRQKLVSFGYEPISTAETGWVAVLKGKKPEAIAFRADMDALEVTEETGADFASLHPGKMHACGHDGHMALLLGFAKYLKTLPVLEKSVVLVFQPAEEGPGGAKWIMDSGILQELRVEKIYGYHLYPSLPEGIFGLAKGPLMARNGEFDITLEGVSSHAGQPHFGKDALVAAAQILLSVQNILARDLDPQQPAVVNIGTLHAGEARNIVAGKAELTGTIRSYDKAVYASIKERLADICAGIERLSGVICRLDIRDFYPEVTNDAEMIGTLMDALPAGAYEVVKPLMLAEDFAFYQESIRGAFILLGSGRPDLGWTHPLHSSRFNFDEKVLLKGIECYDLILEKEGLQG</sequence>
<keyword evidence="5" id="KW-0464">Manganese</keyword>
<protein>
    <submittedName>
        <fullName evidence="8">Hippurate hydrolase</fullName>
    </submittedName>
    <submittedName>
        <fullName evidence="7">Peptidase m20</fullName>
    </submittedName>
</protein>
<evidence type="ECO:0000256" key="3">
    <source>
        <dbReference type="ARBA" id="ARBA00022915"/>
    </source>
</evidence>